<dbReference type="InterPro" id="IPR036005">
    <property type="entry name" value="Creatinase/aminopeptidase-like"/>
</dbReference>
<dbReference type="GO" id="GO:0016787">
    <property type="term" value="F:hydrolase activity"/>
    <property type="evidence" value="ECO:0007669"/>
    <property type="project" value="UniProtKB-KW"/>
</dbReference>
<evidence type="ECO:0000313" key="13">
    <source>
        <dbReference type="Proteomes" id="UP000286045"/>
    </source>
</evidence>
<proteinExistence type="inferred from homology"/>
<evidence type="ECO:0000313" key="12">
    <source>
        <dbReference type="EMBL" id="RWA11214.1"/>
    </source>
</evidence>
<evidence type="ECO:0000259" key="11">
    <source>
        <dbReference type="Pfam" id="PF01321"/>
    </source>
</evidence>
<keyword evidence="6" id="KW-0464">Manganese</keyword>
<dbReference type="InterPro" id="IPR050659">
    <property type="entry name" value="Peptidase_M24B"/>
</dbReference>
<sequence length="489" mass="53084">MRAVQRHEKHIVLSSPASRITDHTSAFTMKGAMAPDRPRRRPVWPFISSVAAVLLLLFLRGAINGASVFPSRLIPPPAPISNAATLETCAWEALQSHVSLLDVPPIARSDFLSRQRVLASALRAARIDAFVAEPSATTTYYANISAAFHLSERPFLMVLDSDASFSYLVPQFETGRINVESQHMVFDGDAEAAAIPWAEEENPYAVLARRLGARRKVMVDEHLRHMIAAGLEAASVEVVPMSDEVRRLRSVKTDSEIAILRGINSFTRQLLRAVQGCLHVGLTQEDVVSAGQALFARAGVGEGYWAIALFGPLAAYPHGGKSGAVLHENEFVLIDIGSQLHGYGSDVTRTILPPGGVVSDELIDVWHTVRRAQTAGFAKMRPNETCSGADAASRVPVEEQGYGPFYTHRLGHGLGLEVHEHPYLNGANHEKLTAGVVVTNEPGIYVTNQQARKLGKSEGFGVRLEDPILVTEDGGVPLTGRRAESPWDP</sequence>
<evidence type="ECO:0000256" key="6">
    <source>
        <dbReference type="ARBA" id="ARBA00023211"/>
    </source>
</evidence>
<dbReference type="Pfam" id="PF01321">
    <property type="entry name" value="Creatinase_N"/>
    <property type="match status" value="1"/>
</dbReference>
<dbReference type="PROSITE" id="PS00491">
    <property type="entry name" value="PROLINE_PEPTIDASE"/>
    <property type="match status" value="1"/>
</dbReference>
<dbReference type="InterPro" id="IPR000587">
    <property type="entry name" value="Creatinase_N"/>
</dbReference>
<dbReference type="InterPro" id="IPR029149">
    <property type="entry name" value="Creatin/AminoP/Spt16_N"/>
</dbReference>
<accession>A0A439D9Y9</accession>
<keyword evidence="9" id="KW-0472">Membrane</keyword>
<evidence type="ECO:0000256" key="3">
    <source>
        <dbReference type="ARBA" id="ARBA00020658"/>
    </source>
</evidence>
<dbReference type="InterPro" id="IPR000994">
    <property type="entry name" value="Pept_M24"/>
</dbReference>
<evidence type="ECO:0000256" key="7">
    <source>
        <dbReference type="ARBA" id="ARBA00032413"/>
    </source>
</evidence>
<dbReference type="InterPro" id="IPR001131">
    <property type="entry name" value="Peptidase_M24B_aminopep-P_CS"/>
</dbReference>
<feature type="domain" description="Peptidase M24" evidence="10">
    <location>
        <begin position="261"/>
        <end position="472"/>
    </location>
</feature>
<dbReference type="PANTHER" id="PTHR46112">
    <property type="entry name" value="AMINOPEPTIDASE"/>
    <property type="match status" value="1"/>
</dbReference>
<reference evidence="12 13" key="1">
    <citation type="submission" date="2018-12" db="EMBL/GenBank/DDBJ databases">
        <title>Draft genome sequence of Xylaria grammica IHI A82.</title>
        <authorList>
            <person name="Buettner E."/>
            <person name="Kellner H."/>
        </authorList>
    </citation>
    <scope>NUCLEOTIDE SEQUENCE [LARGE SCALE GENOMIC DNA]</scope>
    <source>
        <strain evidence="12 13">IHI A82</strain>
    </source>
</reference>
<dbReference type="SUPFAM" id="SSF55920">
    <property type="entry name" value="Creatinase/aminopeptidase"/>
    <property type="match status" value="1"/>
</dbReference>
<comment type="caution">
    <text evidence="12">The sequence shown here is derived from an EMBL/GenBank/DDBJ whole genome shotgun (WGS) entry which is preliminary data.</text>
</comment>
<feature type="transmembrane region" description="Helical" evidence="9">
    <location>
        <begin position="43"/>
        <end position="63"/>
    </location>
</feature>
<comment type="similarity">
    <text evidence="2 8">Belongs to the peptidase M24B family.</text>
</comment>
<protein>
    <recommendedName>
        <fullName evidence="3">Probable Xaa-Pro aminopeptidase P</fullName>
    </recommendedName>
    <alternativeName>
        <fullName evidence="7">Prolidase</fullName>
    </alternativeName>
</protein>
<dbReference type="SUPFAM" id="SSF53092">
    <property type="entry name" value="Creatinase/prolidase N-terminal domain"/>
    <property type="match status" value="1"/>
</dbReference>
<dbReference type="Proteomes" id="UP000286045">
    <property type="component" value="Unassembled WGS sequence"/>
</dbReference>
<comment type="cofactor">
    <cofactor evidence="1">
        <name>Mn(2+)</name>
        <dbReference type="ChEBI" id="CHEBI:29035"/>
    </cofactor>
</comment>
<gene>
    <name evidence="12" type="ORF">EKO27_g3905</name>
</gene>
<keyword evidence="4 8" id="KW-0479">Metal-binding</keyword>
<dbReference type="EMBL" id="RYZI01000087">
    <property type="protein sequence ID" value="RWA11214.1"/>
    <property type="molecule type" value="Genomic_DNA"/>
</dbReference>
<organism evidence="12 13">
    <name type="scientific">Xylaria grammica</name>
    <dbReference type="NCBI Taxonomy" id="363999"/>
    <lineage>
        <taxon>Eukaryota</taxon>
        <taxon>Fungi</taxon>
        <taxon>Dikarya</taxon>
        <taxon>Ascomycota</taxon>
        <taxon>Pezizomycotina</taxon>
        <taxon>Sordariomycetes</taxon>
        <taxon>Xylariomycetidae</taxon>
        <taxon>Xylariales</taxon>
        <taxon>Xylariaceae</taxon>
        <taxon>Xylaria</taxon>
    </lineage>
</organism>
<keyword evidence="9" id="KW-0812">Transmembrane</keyword>
<evidence type="ECO:0000256" key="9">
    <source>
        <dbReference type="SAM" id="Phobius"/>
    </source>
</evidence>
<dbReference type="Gene3D" id="3.40.350.10">
    <property type="entry name" value="Creatinase/prolidase N-terminal domain"/>
    <property type="match status" value="1"/>
</dbReference>
<dbReference type="PANTHER" id="PTHR46112:SF2">
    <property type="entry name" value="XAA-PRO AMINOPEPTIDASE P-RELATED"/>
    <property type="match status" value="1"/>
</dbReference>
<evidence type="ECO:0000256" key="4">
    <source>
        <dbReference type="ARBA" id="ARBA00022723"/>
    </source>
</evidence>
<dbReference type="AlphaFoldDB" id="A0A439D9Y9"/>
<dbReference type="Pfam" id="PF00557">
    <property type="entry name" value="Peptidase_M24"/>
    <property type="match status" value="1"/>
</dbReference>
<name>A0A439D9Y9_9PEZI</name>
<dbReference type="GO" id="GO:0046872">
    <property type="term" value="F:metal ion binding"/>
    <property type="evidence" value="ECO:0007669"/>
    <property type="project" value="UniProtKB-KW"/>
</dbReference>
<dbReference type="Gene3D" id="3.90.230.10">
    <property type="entry name" value="Creatinase/methionine aminopeptidase superfamily"/>
    <property type="match status" value="1"/>
</dbReference>
<keyword evidence="9" id="KW-1133">Transmembrane helix</keyword>
<feature type="domain" description="Creatinase N-terminal" evidence="11">
    <location>
        <begin position="118"/>
        <end position="251"/>
    </location>
</feature>
<evidence type="ECO:0000256" key="2">
    <source>
        <dbReference type="ARBA" id="ARBA00008766"/>
    </source>
</evidence>
<evidence type="ECO:0000256" key="8">
    <source>
        <dbReference type="RuleBase" id="RU000590"/>
    </source>
</evidence>
<evidence type="ECO:0000256" key="1">
    <source>
        <dbReference type="ARBA" id="ARBA00001936"/>
    </source>
</evidence>
<evidence type="ECO:0000256" key="5">
    <source>
        <dbReference type="ARBA" id="ARBA00022801"/>
    </source>
</evidence>
<keyword evidence="13" id="KW-1185">Reference proteome</keyword>
<evidence type="ECO:0000259" key="10">
    <source>
        <dbReference type="Pfam" id="PF00557"/>
    </source>
</evidence>
<keyword evidence="5" id="KW-0378">Hydrolase</keyword>
<dbReference type="STRING" id="363999.A0A439D9Y9"/>